<evidence type="ECO:0000256" key="1">
    <source>
        <dbReference type="ARBA" id="ARBA00023172"/>
    </source>
</evidence>
<evidence type="ECO:0000313" key="3">
    <source>
        <dbReference type="EMBL" id="CAA9454440.1"/>
    </source>
</evidence>
<dbReference type="InterPro" id="IPR050090">
    <property type="entry name" value="Tyrosine_recombinase_XerCD"/>
</dbReference>
<feature type="domain" description="Tyr recombinase" evidence="2">
    <location>
        <begin position="17"/>
        <end position="202"/>
    </location>
</feature>
<evidence type="ECO:0000259" key="2">
    <source>
        <dbReference type="PROSITE" id="PS51898"/>
    </source>
</evidence>
<dbReference type="CDD" id="cd01189">
    <property type="entry name" value="INT_ICEBs1_C_like"/>
    <property type="match status" value="1"/>
</dbReference>
<dbReference type="Gene3D" id="1.10.443.10">
    <property type="entry name" value="Intergrase catalytic core"/>
    <property type="match status" value="1"/>
</dbReference>
<dbReference type="InterPro" id="IPR002104">
    <property type="entry name" value="Integrase_catalytic"/>
</dbReference>
<dbReference type="PROSITE" id="PS51898">
    <property type="entry name" value="TYR_RECOMBINASE"/>
    <property type="match status" value="1"/>
</dbReference>
<dbReference type="PANTHER" id="PTHR30349">
    <property type="entry name" value="PHAGE INTEGRASE-RELATED"/>
    <property type="match status" value="1"/>
</dbReference>
<accession>A0A6J4QZK4</accession>
<dbReference type="EMBL" id="CADCVH010000044">
    <property type="protein sequence ID" value="CAA9454440.1"/>
    <property type="molecule type" value="Genomic_DNA"/>
</dbReference>
<protein>
    <submittedName>
        <fullName evidence="3">Integrase</fullName>
    </submittedName>
</protein>
<dbReference type="GO" id="GO:0003677">
    <property type="term" value="F:DNA binding"/>
    <property type="evidence" value="ECO:0007669"/>
    <property type="project" value="InterPro"/>
</dbReference>
<dbReference type="Pfam" id="PF00589">
    <property type="entry name" value="Phage_integrase"/>
    <property type="match status" value="1"/>
</dbReference>
<reference evidence="3" key="1">
    <citation type="submission" date="2020-02" db="EMBL/GenBank/DDBJ databases">
        <authorList>
            <person name="Meier V. D."/>
        </authorList>
    </citation>
    <scope>NUCLEOTIDE SEQUENCE</scope>
    <source>
        <strain evidence="3">AVDCRST_MAG02</strain>
    </source>
</reference>
<gene>
    <name evidence="3" type="ORF">AVDCRST_MAG02-1370</name>
</gene>
<dbReference type="GO" id="GO:0006310">
    <property type="term" value="P:DNA recombination"/>
    <property type="evidence" value="ECO:0007669"/>
    <property type="project" value="UniProtKB-KW"/>
</dbReference>
<name>A0A6J4QZK4_9ACTN</name>
<dbReference type="SUPFAM" id="SSF56349">
    <property type="entry name" value="DNA breaking-rejoining enzymes"/>
    <property type="match status" value="1"/>
</dbReference>
<keyword evidence="1" id="KW-0233">DNA recombination</keyword>
<dbReference type="InterPro" id="IPR011010">
    <property type="entry name" value="DNA_brk_join_enz"/>
</dbReference>
<dbReference type="AlphaFoldDB" id="A0A6J4QZK4"/>
<dbReference type="GO" id="GO:0015074">
    <property type="term" value="P:DNA integration"/>
    <property type="evidence" value="ECO:0007669"/>
    <property type="project" value="InterPro"/>
</dbReference>
<dbReference type="InterPro" id="IPR013762">
    <property type="entry name" value="Integrase-like_cat_sf"/>
</dbReference>
<sequence length="210" mass="23154">MPRNVAEAVDPPRVPKKEITPLSPEQARAFLEAVRGDRLEALYVLAIHTGMRQGELLALKWDDVDLESGVLRVRGTKTARSRRTVKLSRAALEALTDHLTRQLEEIDRAGGAWRENGLVFATGIGTPLNRHNLTQRSFGPLLERADLPRVRFHDLRHTCATVLLSKGVHAKFVQELLGHSTIAITLDTYSHVLPGMGGSTADAMDDVFAP</sequence>
<dbReference type="PANTHER" id="PTHR30349:SF91">
    <property type="entry name" value="INTA PROTEIN"/>
    <property type="match status" value="1"/>
</dbReference>
<organism evidence="3">
    <name type="scientific">uncultured Rubrobacteraceae bacterium</name>
    <dbReference type="NCBI Taxonomy" id="349277"/>
    <lineage>
        <taxon>Bacteria</taxon>
        <taxon>Bacillati</taxon>
        <taxon>Actinomycetota</taxon>
        <taxon>Rubrobacteria</taxon>
        <taxon>Rubrobacterales</taxon>
        <taxon>Rubrobacteraceae</taxon>
        <taxon>environmental samples</taxon>
    </lineage>
</organism>
<proteinExistence type="predicted"/>